<dbReference type="EMBL" id="CP095049">
    <property type="protein sequence ID" value="UOQ53064.1"/>
    <property type="molecule type" value="Genomic_DNA"/>
</dbReference>
<sequence>MLASAKAAFAKAGPELVAATIEALKQHPQPPRNRPAYTSGRTAQAVHAEATDESLTLFGPAHLQALITGRGPTQQQGGGTGEPLHTILEQWAQDKGIILSGGMTYRQFGFAAAQKIHASGTELYRHTQVSGLLDDVLSPTILNTLLASIAAGEQVAIASALRGVSTL</sequence>
<keyword evidence="2" id="KW-1185">Reference proteome</keyword>
<organism evidence="1 2">
    <name type="scientific">Hymenobacter cellulosivorans</name>
    <dbReference type="NCBI Taxonomy" id="2932249"/>
    <lineage>
        <taxon>Bacteria</taxon>
        <taxon>Pseudomonadati</taxon>
        <taxon>Bacteroidota</taxon>
        <taxon>Cytophagia</taxon>
        <taxon>Cytophagales</taxon>
        <taxon>Hymenobacteraceae</taxon>
        <taxon>Hymenobacter</taxon>
    </lineage>
</organism>
<dbReference type="RefSeq" id="WP_244717783.1">
    <property type="nucleotide sequence ID" value="NZ_CP095049.1"/>
</dbReference>
<gene>
    <name evidence="1" type="ORF">MUN80_25420</name>
</gene>
<proteinExistence type="predicted"/>
<dbReference type="Proteomes" id="UP000831785">
    <property type="component" value="Chromosome"/>
</dbReference>
<accession>A0ABY4F8S1</accession>
<protein>
    <submittedName>
        <fullName evidence="1">Uncharacterized protein</fullName>
    </submittedName>
</protein>
<name>A0ABY4F8S1_9BACT</name>
<evidence type="ECO:0000313" key="2">
    <source>
        <dbReference type="Proteomes" id="UP000831785"/>
    </source>
</evidence>
<evidence type="ECO:0000313" key="1">
    <source>
        <dbReference type="EMBL" id="UOQ53064.1"/>
    </source>
</evidence>
<reference evidence="1 2" key="1">
    <citation type="submission" date="2022-04" db="EMBL/GenBank/DDBJ databases">
        <title>Hymenobacter sp. isolated from the air.</title>
        <authorList>
            <person name="Won M."/>
            <person name="Lee C.-M."/>
            <person name="Woen H.-Y."/>
            <person name="Kwon S.-W."/>
        </authorList>
    </citation>
    <scope>NUCLEOTIDE SEQUENCE [LARGE SCALE GENOMIC DNA]</scope>
    <source>
        <strain evidence="2">5116 S-27</strain>
    </source>
</reference>